<dbReference type="PROSITE" id="PS50994">
    <property type="entry name" value="INTEGRASE"/>
    <property type="match status" value="1"/>
</dbReference>
<dbReference type="InterPro" id="IPR050951">
    <property type="entry name" value="Retrovirus_Pol_polyprotein"/>
</dbReference>
<dbReference type="PANTHER" id="PTHR37984:SF5">
    <property type="entry name" value="PROTEIN NYNRIN-LIKE"/>
    <property type="match status" value="1"/>
</dbReference>
<protein>
    <recommendedName>
        <fullName evidence="2">Integrase catalytic domain-containing protein</fullName>
    </recommendedName>
</protein>
<dbReference type="EMBL" id="CABIJS010000011">
    <property type="protein sequence ID" value="VUZ39001.1"/>
    <property type="molecule type" value="Genomic_DNA"/>
</dbReference>
<proteinExistence type="predicted"/>
<reference evidence="3 4" key="1">
    <citation type="submission" date="2019-07" db="EMBL/GenBank/DDBJ databases">
        <authorList>
            <person name="Jastrzebski P J."/>
            <person name="Paukszto L."/>
            <person name="Jastrzebski P J."/>
        </authorList>
    </citation>
    <scope>NUCLEOTIDE SEQUENCE [LARGE SCALE GENOMIC DNA]</scope>
    <source>
        <strain evidence="3 4">WMS-il1</strain>
    </source>
</reference>
<dbReference type="GO" id="GO:0003676">
    <property type="term" value="F:nucleic acid binding"/>
    <property type="evidence" value="ECO:0007669"/>
    <property type="project" value="InterPro"/>
</dbReference>
<dbReference type="InterPro" id="IPR001584">
    <property type="entry name" value="Integrase_cat-core"/>
</dbReference>
<sequence>MSVDFKEFCGRQLIEHIRTPPYHPQSNGQTKRFVDTPKSLTKKRKGRKPWKRYFRILAETQINSTSSIRREIPEVLMGQKLRTVHEAMLPKKILPDGRRCSQNSGLAVNTPVCVRDYQPSRQWTAAIIINRHESMIYDVEFAKDTSRVKDQIMVLSSAARTGMKSSRLQVDLSSKTYR</sequence>
<evidence type="ECO:0000313" key="4">
    <source>
        <dbReference type="Proteomes" id="UP000321570"/>
    </source>
</evidence>
<dbReference type="Proteomes" id="UP000321570">
    <property type="component" value="Unassembled WGS sequence"/>
</dbReference>
<dbReference type="Gene3D" id="3.30.420.10">
    <property type="entry name" value="Ribonuclease H-like superfamily/Ribonuclease H"/>
    <property type="match status" value="1"/>
</dbReference>
<evidence type="ECO:0000313" key="3">
    <source>
        <dbReference type="EMBL" id="VUZ39001.1"/>
    </source>
</evidence>
<evidence type="ECO:0000256" key="1">
    <source>
        <dbReference type="SAM" id="MobiDB-lite"/>
    </source>
</evidence>
<organism evidence="3 4">
    <name type="scientific">Hymenolepis diminuta</name>
    <name type="common">Rat tapeworm</name>
    <dbReference type="NCBI Taxonomy" id="6216"/>
    <lineage>
        <taxon>Eukaryota</taxon>
        <taxon>Metazoa</taxon>
        <taxon>Spiralia</taxon>
        <taxon>Lophotrochozoa</taxon>
        <taxon>Platyhelminthes</taxon>
        <taxon>Cestoda</taxon>
        <taxon>Eucestoda</taxon>
        <taxon>Cyclophyllidea</taxon>
        <taxon>Hymenolepididae</taxon>
        <taxon>Hymenolepis</taxon>
    </lineage>
</organism>
<dbReference type="InterPro" id="IPR036397">
    <property type="entry name" value="RNaseH_sf"/>
</dbReference>
<dbReference type="InterPro" id="IPR012337">
    <property type="entry name" value="RNaseH-like_sf"/>
</dbReference>
<feature type="domain" description="Integrase catalytic" evidence="2">
    <location>
        <begin position="1"/>
        <end position="98"/>
    </location>
</feature>
<name>A0A564XVE3_HYMDI</name>
<accession>A0A564XVE3</accession>
<keyword evidence="4" id="KW-1185">Reference proteome</keyword>
<dbReference type="PANTHER" id="PTHR37984">
    <property type="entry name" value="PROTEIN CBG26694"/>
    <property type="match status" value="1"/>
</dbReference>
<dbReference type="AlphaFoldDB" id="A0A564XVE3"/>
<feature type="region of interest" description="Disordered" evidence="1">
    <location>
        <begin position="19"/>
        <end position="47"/>
    </location>
</feature>
<dbReference type="GO" id="GO:0015074">
    <property type="term" value="P:DNA integration"/>
    <property type="evidence" value="ECO:0007669"/>
    <property type="project" value="InterPro"/>
</dbReference>
<evidence type="ECO:0000259" key="2">
    <source>
        <dbReference type="PROSITE" id="PS50994"/>
    </source>
</evidence>
<gene>
    <name evidence="3" type="ORF">WMSIL1_LOCUS608</name>
</gene>
<dbReference type="SUPFAM" id="SSF53098">
    <property type="entry name" value="Ribonuclease H-like"/>
    <property type="match status" value="1"/>
</dbReference>